<feature type="domain" description="M23ase beta-sheet core" evidence="2">
    <location>
        <begin position="935"/>
        <end position="1036"/>
    </location>
</feature>
<evidence type="ECO:0000313" key="4">
    <source>
        <dbReference type="Proteomes" id="UP000002431"/>
    </source>
</evidence>
<evidence type="ECO:0000313" key="3">
    <source>
        <dbReference type="EMBL" id="ABW35077.1"/>
    </source>
</evidence>
<dbReference type="Gene3D" id="2.70.70.10">
    <property type="entry name" value="Glucose Permease (Domain IIA)"/>
    <property type="match status" value="1"/>
</dbReference>
<protein>
    <submittedName>
        <fullName evidence="3">Peptidase M23B</fullName>
    </submittedName>
</protein>
<dbReference type="KEGG" id="dge:Dgeo_3036"/>
<keyword evidence="3" id="KW-0614">Plasmid</keyword>
<feature type="compositionally biased region" description="Polar residues" evidence="1">
    <location>
        <begin position="645"/>
        <end position="670"/>
    </location>
</feature>
<feature type="region of interest" description="Disordered" evidence="1">
    <location>
        <begin position="633"/>
        <end position="681"/>
    </location>
</feature>
<dbReference type="Proteomes" id="UP000002431">
    <property type="component" value="Plasmid pDGEO02"/>
</dbReference>
<dbReference type="GO" id="GO:0004222">
    <property type="term" value="F:metalloendopeptidase activity"/>
    <property type="evidence" value="ECO:0007669"/>
    <property type="project" value="TreeGrafter"/>
</dbReference>
<accession>A8ZRG8</accession>
<dbReference type="PANTHER" id="PTHR21666:SF270">
    <property type="entry name" value="MUREIN HYDROLASE ACTIVATOR ENVC"/>
    <property type="match status" value="1"/>
</dbReference>
<keyword evidence="4" id="KW-1185">Reference proteome</keyword>
<evidence type="ECO:0000259" key="2">
    <source>
        <dbReference type="Pfam" id="PF01551"/>
    </source>
</evidence>
<dbReference type="InterPro" id="IPR016047">
    <property type="entry name" value="M23ase_b-sheet_dom"/>
</dbReference>
<dbReference type="InterPro" id="IPR011055">
    <property type="entry name" value="Dup_hybrid_motif"/>
</dbReference>
<dbReference type="Pfam" id="PF01551">
    <property type="entry name" value="Peptidase_M23"/>
    <property type="match status" value="1"/>
</dbReference>
<dbReference type="PANTHER" id="PTHR21666">
    <property type="entry name" value="PEPTIDASE-RELATED"/>
    <property type="match status" value="1"/>
</dbReference>
<proteinExistence type="predicted"/>
<dbReference type="AlphaFoldDB" id="A8ZRG8"/>
<dbReference type="RefSeq" id="WP_012173310.1">
    <property type="nucleotide sequence ID" value="NC_009939.1"/>
</dbReference>
<dbReference type="EMBL" id="CP000856">
    <property type="protein sequence ID" value="ABW35077.1"/>
    <property type="molecule type" value="Genomic_DNA"/>
</dbReference>
<sequence length="1155" mass="121596">MTERRVSISVEGKVLLDADVTKAKEKIKGLAGEAVIGNGAPVTGTPTTVGQGQSNPLNTMNPAYYEHLAERSYHAIAARYQQARTPAQFRDLADSLERALYNANQSGNKALTESITSLKDEVKRLEDEMHRQRQQAQGGGGGAGGGGGGSAPPPGNAGSGGGFGGRINQLGQWLAGQGQNTVLGSLTSMLGGPVGGALFGGAARFLTGPIGIGIGAISAANWAFNAVSNNITEANAPARNEIVGYADLARQYGSDKDFMRLFRDENGWTNNRFARYGYSATQAAHVAAIYDRPGGMMNDVESILQFARSTGTEESRVAALAQQIGRAGVGGIKGGNADDTLRVLKLAMTEGVKSGIAQSETLNALSSTVQRNASRGQSTNDTAFAYYANLLRRVNDPRNTDAALRGEQGLNVMKGFMDGLGDGGGDQGTEFLLIQSLIKKGLPDAKKAGMTVKGKDGKEWVTDEGIAYSALLEESPVEAARYLMQRAASGKNPQIMRTLAETIDQTSHGSVYLKKQWYKQIYPGASDEQIMSMIGGGGLSEYLGGSANSAAIERYKQGESTTSDPQGNNPLANQTMWLRVAEQDRELLKSIASLNLTAGIEGVFNDIKNWAANLHAELSQVFGGSFTQEGSLRGTAGTGWKNPSRAASSFPSPTGAGNTIGTDPSTSGPLTNGGVPGANAPITNVTWKNGPYMTPTTPAGGAAVAGNAKTIAAVAQVESSNGTDRNMNAPGKSAVGLFQMQSEWLYGPNGWAKEAGIDMKNPDGSPVTTAAQARAWQLANPDMADTIGVNRINRIEAAIRAAYGKAGLKLTDAQAAAFTEVIWHRNGGGNIAAALKLPLTHPQNPLKPLVGKGGTLITDPRYLSRSGAESDYDSYNKALAAFTDPNLKPAALRGSGQAAGQGAVRLAPDGETVRFTQGYGENKNSKEYGYDERGHLGWDFSLGVQGKGGDPVHSRTEGVVVQAGDNKIWGGKTVIVKRPDNYSVLHGHLSSVNVKVGQRVDTHTLIGKEGNTGGPPGMLPHLHIEVYNAKGEVVNPALIFGNRDMKHGQTLKGFRTGGYTGDHARDEVTGVVHGQEYVMTAEATRRYRPLLETMNAGVNPQASGQIQVNLGGSLNLNVALSAPAQAELQREYQVFQGRAARVVTTDIQNSRGVRG</sequence>
<geneLocation type="plasmid" evidence="3 4">
    <name>pDGEO02</name>
</geneLocation>
<name>A8ZRG8_DEIGD</name>
<dbReference type="HOGENOM" id="CLU_275933_0_0_0"/>
<gene>
    <name evidence="3" type="ORF">Dgeo_3036</name>
</gene>
<reference evidence="3" key="1">
    <citation type="submission" date="2007-10" db="EMBL/GenBank/DDBJ databases">
        <title>Complete sequence of Plasmid2 pDGEO02 of Deinococcus geothermalis DSM 11300.</title>
        <authorList>
            <consortium name="US DOE Joint Genome Institute"/>
            <person name="Copeland A."/>
            <person name="Lucas S."/>
            <person name="Lapidus A."/>
            <person name="Barry K."/>
            <person name="Detter J.C."/>
            <person name="Glavina del Rio T."/>
            <person name="Hammon N."/>
            <person name="Israni S."/>
            <person name="Dalin E."/>
            <person name="Tice H."/>
            <person name="Pitluck S."/>
            <person name="Brettin T."/>
            <person name="Bruce D."/>
            <person name="Han C."/>
            <person name="Tapia R."/>
            <person name="Saunders E."/>
            <person name="Gilna P."/>
            <person name="Schmutz J."/>
            <person name="Larimer F."/>
            <person name="Land M."/>
            <person name="Hauser L."/>
            <person name="Kyrpides N."/>
            <person name="Kim E."/>
            <person name="Daly M.J."/>
            <person name="Fredrickson J.K."/>
            <person name="Makarova K.S."/>
            <person name="Gaidamakova E.K."/>
            <person name="Zhai M."/>
            <person name="Richardson P."/>
        </authorList>
    </citation>
    <scope>NUCLEOTIDE SEQUENCE [LARGE SCALE GENOMIC DNA]</scope>
    <source>
        <strain evidence="3">DSM 11300</strain>
        <plasmid evidence="3">pDGEO02</plasmid>
    </source>
</reference>
<dbReference type="InterPro" id="IPR050570">
    <property type="entry name" value="Cell_wall_metabolism_enzyme"/>
</dbReference>
<feature type="region of interest" description="Disordered" evidence="1">
    <location>
        <begin position="128"/>
        <end position="162"/>
    </location>
</feature>
<dbReference type="CDD" id="cd12797">
    <property type="entry name" value="M23_peptidase"/>
    <property type="match status" value="1"/>
</dbReference>
<evidence type="ECO:0000256" key="1">
    <source>
        <dbReference type="SAM" id="MobiDB-lite"/>
    </source>
</evidence>
<feature type="compositionally biased region" description="Gly residues" evidence="1">
    <location>
        <begin position="137"/>
        <end position="150"/>
    </location>
</feature>
<dbReference type="SUPFAM" id="SSF51261">
    <property type="entry name" value="Duplicated hybrid motif"/>
    <property type="match status" value="1"/>
</dbReference>
<organism evidence="3 4">
    <name type="scientific">Deinococcus geothermalis (strain DSM 11300 / CIP 105573 / AG-3a)</name>
    <dbReference type="NCBI Taxonomy" id="319795"/>
    <lineage>
        <taxon>Bacteria</taxon>
        <taxon>Thermotogati</taxon>
        <taxon>Deinococcota</taxon>
        <taxon>Deinococci</taxon>
        <taxon>Deinococcales</taxon>
        <taxon>Deinococcaceae</taxon>
        <taxon>Deinococcus</taxon>
    </lineage>
</organism>